<dbReference type="PANTHER" id="PTHR30137:SF6">
    <property type="entry name" value="LUCIFERASE-LIKE MONOOXYGENASE"/>
    <property type="match status" value="1"/>
</dbReference>
<evidence type="ECO:0000313" key="4">
    <source>
        <dbReference type="EMBL" id="QXJ22215.1"/>
    </source>
</evidence>
<dbReference type="CDD" id="cd00347">
    <property type="entry name" value="Flavin_utilizing_monoxygenases"/>
    <property type="match status" value="2"/>
</dbReference>
<dbReference type="RefSeq" id="WP_231335424.1">
    <property type="nucleotide sequence ID" value="NZ_CP059572.1"/>
</dbReference>
<dbReference type="EMBL" id="CP059572">
    <property type="protein sequence ID" value="QXJ22215.1"/>
    <property type="molecule type" value="Genomic_DNA"/>
</dbReference>
<dbReference type="InterPro" id="IPR036661">
    <property type="entry name" value="Luciferase-like_sf"/>
</dbReference>
<dbReference type="Gene3D" id="3.20.20.30">
    <property type="entry name" value="Luciferase-like domain"/>
    <property type="match status" value="1"/>
</dbReference>
<reference evidence="4" key="1">
    <citation type="submission" date="2020-07" db="EMBL/GenBank/DDBJ databases">
        <authorList>
            <person name="Tarantini F.S."/>
            <person name="Hong K.W."/>
            <person name="Chan K.G."/>
        </authorList>
    </citation>
    <scope>NUCLEOTIDE SEQUENCE</scope>
    <source>
        <strain evidence="4">32-07</strain>
    </source>
</reference>
<dbReference type="InterPro" id="IPR011251">
    <property type="entry name" value="Luciferase-like_dom"/>
</dbReference>
<sequence length="399" mass="42453">MTPLSILDLTPIPAGGTARDAVRNTLDLARRAEAAGYHRYWLAEHHLAPGVASSAPQVLIAAVAAATSRIRVGSGAVQTGHWTPLSIVEQFGTIDALYPGRIDLGLGRSGQRRAEAARRAAAPPPPPRDPVVVDGLLIPPPFDFARLAGSPAFALHAALLQQPGAESPGFDDVVGQIAALLEGTFRHDGQEVHVNPGEGAALALWILGSSGGESARVAGARGLPFAANYHVSPSNVLEAVDAYREAFTPSRTLDEPYVVVSADVVVAPTDEEARRLASPYGLWVLSIRSRLAAIPYPSPAQADAHEWTPEELDLVADRIETQFVGSPHTVAAQLETLRRVTGADELLVTTITHEHADRVRSYELLAEEWDRYAVPAQTAPSTSRREALSWASCPSPPGR</sequence>
<evidence type="ECO:0000259" key="3">
    <source>
        <dbReference type="Pfam" id="PF00296"/>
    </source>
</evidence>
<evidence type="ECO:0000256" key="1">
    <source>
        <dbReference type="ARBA" id="ARBA00007789"/>
    </source>
</evidence>
<evidence type="ECO:0000256" key="2">
    <source>
        <dbReference type="SAM" id="MobiDB-lite"/>
    </source>
</evidence>
<dbReference type="InterPro" id="IPR050766">
    <property type="entry name" value="Bact_Lucif_Oxidored"/>
</dbReference>
<keyword evidence="5" id="KW-1185">Reference proteome</keyword>
<accession>A0ABX8QU05</accession>
<protein>
    <submittedName>
        <fullName evidence="4">LLM class flavin-dependent oxidoreductase</fullName>
    </submittedName>
</protein>
<dbReference type="PANTHER" id="PTHR30137">
    <property type="entry name" value="LUCIFERASE-LIKE MONOOXYGENASE"/>
    <property type="match status" value="1"/>
</dbReference>
<dbReference type="InterPro" id="IPR019949">
    <property type="entry name" value="CmoO-like"/>
</dbReference>
<feature type="domain" description="Luciferase-like" evidence="3">
    <location>
        <begin position="178"/>
        <end position="342"/>
    </location>
</feature>
<dbReference type="SUPFAM" id="SSF51679">
    <property type="entry name" value="Bacterial luciferase-like"/>
    <property type="match status" value="1"/>
</dbReference>
<gene>
    <name evidence="4" type="ORF">AGRA3207_003180</name>
</gene>
<dbReference type="NCBIfam" id="TIGR03558">
    <property type="entry name" value="oxido_grp_1"/>
    <property type="match status" value="2"/>
</dbReference>
<evidence type="ECO:0000313" key="5">
    <source>
        <dbReference type="Proteomes" id="UP001049518"/>
    </source>
</evidence>
<feature type="domain" description="Luciferase-like" evidence="3">
    <location>
        <begin position="5"/>
        <end position="116"/>
    </location>
</feature>
<feature type="region of interest" description="Disordered" evidence="2">
    <location>
        <begin position="376"/>
        <end position="399"/>
    </location>
</feature>
<name>A0ABX8QU05_9ACTN</name>
<dbReference type="Pfam" id="PF00296">
    <property type="entry name" value="Bac_luciferase"/>
    <property type="match status" value="2"/>
</dbReference>
<dbReference type="Proteomes" id="UP001049518">
    <property type="component" value="Chromosome"/>
</dbReference>
<comment type="similarity">
    <text evidence="1">To bacterial alkanal monooxygenase alpha and beta chains.</text>
</comment>
<proteinExistence type="predicted"/>
<organism evidence="4 5">
    <name type="scientific">Actinomadura graeca</name>
    <dbReference type="NCBI Taxonomy" id="2750812"/>
    <lineage>
        <taxon>Bacteria</taxon>
        <taxon>Bacillati</taxon>
        <taxon>Actinomycetota</taxon>
        <taxon>Actinomycetes</taxon>
        <taxon>Streptosporangiales</taxon>
        <taxon>Thermomonosporaceae</taxon>
        <taxon>Actinomadura</taxon>
    </lineage>
</organism>